<dbReference type="InterPro" id="IPR012677">
    <property type="entry name" value="Nucleotide-bd_a/b_plait_sf"/>
</dbReference>
<feature type="domain" description="RRM" evidence="1">
    <location>
        <begin position="18"/>
        <end position="43"/>
    </location>
</feature>
<name>T1HGR4_RHOPR</name>
<dbReference type="EnsemblMetazoa" id="RPRC003237-RA">
    <property type="protein sequence ID" value="RPRC003237-PA"/>
    <property type="gene ID" value="RPRC003237"/>
</dbReference>
<evidence type="ECO:0000259" key="1">
    <source>
        <dbReference type="Pfam" id="PF00076"/>
    </source>
</evidence>
<dbReference type="GO" id="GO:0003723">
    <property type="term" value="F:RNA binding"/>
    <property type="evidence" value="ECO:0007669"/>
    <property type="project" value="InterPro"/>
</dbReference>
<dbReference type="HOGENOM" id="CLU_2998958_0_0_1"/>
<dbReference type="Pfam" id="PF00076">
    <property type="entry name" value="RRM_1"/>
    <property type="match status" value="1"/>
</dbReference>
<organism evidence="2 3">
    <name type="scientific">Rhodnius prolixus</name>
    <name type="common">Triatomid bug</name>
    <dbReference type="NCBI Taxonomy" id="13249"/>
    <lineage>
        <taxon>Eukaryota</taxon>
        <taxon>Metazoa</taxon>
        <taxon>Ecdysozoa</taxon>
        <taxon>Arthropoda</taxon>
        <taxon>Hexapoda</taxon>
        <taxon>Insecta</taxon>
        <taxon>Pterygota</taxon>
        <taxon>Neoptera</taxon>
        <taxon>Paraneoptera</taxon>
        <taxon>Hemiptera</taxon>
        <taxon>Heteroptera</taxon>
        <taxon>Panheteroptera</taxon>
        <taxon>Cimicomorpha</taxon>
        <taxon>Reduviidae</taxon>
        <taxon>Triatominae</taxon>
        <taxon>Rhodnius</taxon>
    </lineage>
</organism>
<dbReference type="Gene3D" id="3.30.70.330">
    <property type="match status" value="1"/>
</dbReference>
<keyword evidence="3" id="KW-1185">Reference proteome</keyword>
<dbReference type="InParanoid" id="T1HGR4"/>
<dbReference type="EMBL" id="ACPB03021719">
    <property type="status" value="NOT_ANNOTATED_CDS"/>
    <property type="molecule type" value="Genomic_DNA"/>
</dbReference>
<dbReference type="VEuPathDB" id="VectorBase:RPRC003237"/>
<dbReference type="InterPro" id="IPR000504">
    <property type="entry name" value="RRM_dom"/>
</dbReference>
<dbReference type="AlphaFoldDB" id="T1HGR4"/>
<evidence type="ECO:0000313" key="2">
    <source>
        <dbReference type="EnsemblMetazoa" id="RPRC003237-PA"/>
    </source>
</evidence>
<accession>T1HGR4</accession>
<dbReference type="InterPro" id="IPR035979">
    <property type="entry name" value="RBD_domain_sf"/>
</dbReference>
<dbReference type="Proteomes" id="UP000015103">
    <property type="component" value="Unassembled WGS sequence"/>
</dbReference>
<dbReference type="SUPFAM" id="SSF54928">
    <property type="entry name" value="RNA-binding domain, RBD"/>
    <property type="match status" value="1"/>
</dbReference>
<reference evidence="2" key="1">
    <citation type="submission" date="2015-05" db="UniProtKB">
        <authorList>
            <consortium name="EnsemblMetazoa"/>
        </authorList>
    </citation>
    <scope>IDENTIFICATION</scope>
</reference>
<protein>
    <submittedName>
        <fullName evidence="2">RRM domain-containing protein</fullName>
    </submittedName>
</protein>
<evidence type="ECO:0000313" key="3">
    <source>
        <dbReference type="Proteomes" id="UP000015103"/>
    </source>
</evidence>
<proteinExistence type="predicted"/>
<sequence>MAVGEDKESDDSPFDDEDDCCAFVKFSSHIEAQAAINSLHGSQTMPEDWEAKVVQRF</sequence>